<feature type="transmembrane region" description="Helical" evidence="1">
    <location>
        <begin position="12"/>
        <end position="34"/>
    </location>
</feature>
<dbReference type="RefSeq" id="WP_156666468.1">
    <property type="nucleotide sequence ID" value="NZ_CACRUO010000016.1"/>
</dbReference>
<organism evidence="2">
    <name type="scientific">Staphylococcus simulans</name>
    <dbReference type="NCBI Taxonomy" id="1286"/>
    <lineage>
        <taxon>Bacteria</taxon>
        <taxon>Bacillati</taxon>
        <taxon>Bacillota</taxon>
        <taxon>Bacilli</taxon>
        <taxon>Bacillales</taxon>
        <taxon>Staphylococcaceae</taxon>
        <taxon>Staphylococcus</taxon>
    </lineage>
</organism>
<feature type="transmembrane region" description="Helical" evidence="1">
    <location>
        <begin position="345"/>
        <end position="367"/>
    </location>
</feature>
<feature type="transmembrane region" description="Helical" evidence="1">
    <location>
        <begin position="374"/>
        <end position="390"/>
    </location>
</feature>
<protein>
    <submittedName>
        <fullName evidence="2">Uncharacterized protein</fullName>
    </submittedName>
</protein>
<dbReference type="NCBIfam" id="NF047417">
    <property type="entry name" value="teichoic_AuxA"/>
    <property type="match status" value="1"/>
</dbReference>
<sequence length="437" mass="51054">MSYIKKHAEIIYSLIIGIVSLFIGIIVLLNLSFIHKLAKGSKVDIHINNVWDFINAFFVEIIQIMSQFIGHFPVISAILIILFGVALLWIGYLLFMTTKYDYDISIFFLIIGIFFFLITIVFMTQVYGFFAIVFVVPFIVHIGYIVYKDELNSAHQKEHYLWIICTYGISYLISQISLYGRIESHEIALIDILSVNAFFVVMWCLGQMSIWNFLFLRRSLPLTKAELGEEMLYSRTDKNGTISQTKEQLREIQERTQELTYRTRRSIDLEKIRRKRDSFKKAVKDKVNLQEDDFPTWMRRPKWIKPGIVELICGAILFLFTLLELNNRNGLFMSGDWELSQTSYVIEWITLFLLLLVIIAYIITTLTHFLRGKLYYAQLFMVSILFFKLLTEFVNIMIHGLLLSIFITPILFIMLVAITIAFIIQLRTPAKAESHKS</sequence>
<accession>A0A6N2Z4X2</accession>
<keyword evidence="1" id="KW-0472">Membrane</keyword>
<reference evidence="2" key="1">
    <citation type="submission" date="2019-11" db="EMBL/GenBank/DDBJ databases">
        <authorList>
            <person name="Feng L."/>
        </authorList>
    </citation>
    <scope>NUCLEOTIDE SEQUENCE</scope>
    <source>
        <strain evidence="2">SsimulansLFYP27</strain>
    </source>
</reference>
<proteinExistence type="predicted"/>
<evidence type="ECO:0000313" key="2">
    <source>
        <dbReference type="EMBL" id="VYT74151.1"/>
    </source>
</evidence>
<feature type="transmembrane region" description="Helical" evidence="1">
    <location>
        <begin position="192"/>
        <end position="214"/>
    </location>
</feature>
<name>A0A6N2Z4X2_STASI</name>
<feature type="transmembrane region" description="Helical" evidence="1">
    <location>
        <begin position="102"/>
        <end position="123"/>
    </location>
</feature>
<evidence type="ECO:0000256" key="1">
    <source>
        <dbReference type="SAM" id="Phobius"/>
    </source>
</evidence>
<dbReference type="AlphaFoldDB" id="A0A6N2Z4X2"/>
<feature type="transmembrane region" description="Helical" evidence="1">
    <location>
        <begin position="307"/>
        <end position="325"/>
    </location>
</feature>
<feature type="transmembrane region" description="Helical" evidence="1">
    <location>
        <begin position="159"/>
        <end position="180"/>
    </location>
</feature>
<keyword evidence="1" id="KW-0812">Transmembrane</keyword>
<feature type="transmembrane region" description="Helical" evidence="1">
    <location>
        <begin position="396"/>
        <end position="424"/>
    </location>
</feature>
<keyword evidence="1" id="KW-1133">Transmembrane helix</keyword>
<feature type="transmembrane region" description="Helical" evidence="1">
    <location>
        <begin position="129"/>
        <end position="147"/>
    </location>
</feature>
<dbReference type="EMBL" id="CACRUO010000016">
    <property type="protein sequence ID" value="VYT74151.1"/>
    <property type="molecule type" value="Genomic_DNA"/>
</dbReference>
<feature type="transmembrane region" description="Helical" evidence="1">
    <location>
        <begin position="74"/>
        <end position="95"/>
    </location>
</feature>
<gene>
    <name evidence="2" type="ORF">SSLFYP27_00523</name>
</gene>